<protein>
    <submittedName>
        <fullName evidence="6">RNA polymerase sigma-70 factor, ECF subfamily</fullName>
    </submittedName>
</protein>
<dbReference type="Pfam" id="PF04542">
    <property type="entry name" value="Sigma70_r2"/>
    <property type="match status" value="1"/>
</dbReference>
<dbReference type="STRING" id="662367.SAMN05216167_12198"/>
<evidence type="ECO:0000259" key="5">
    <source>
        <dbReference type="Pfam" id="PF04542"/>
    </source>
</evidence>
<evidence type="ECO:0000256" key="3">
    <source>
        <dbReference type="ARBA" id="ARBA00023163"/>
    </source>
</evidence>
<evidence type="ECO:0000256" key="4">
    <source>
        <dbReference type="SAM" id="MobiDB-lite"/>
    </source>
</evidence>
<evidence type="ECO:0000256" key="2">
    <source>
        <dbReference type="ARBA" id="ARBA00023082"/>
    </source>
</evidence>
<dbReference type="Gene3D" id="1.10.1740.10">
    <property type="match status" value="1"/>
</dbReference>
<dbReference type="SUPFAM" id="SSF88946">
    <property type="entry name" value="Sigma2 domain of RNA polymerase sigma factors"/>
    <property type="match status" value="1"/>
</dbReference>
<name>A0A1I2ECC6_9BACT</name>
<dbReference type="PANTHER" id="PTHR43133:SF62">
    <property type="entry name" value="RNA POLYMERASE SIGMA FACTOR SIGZ"/>
    <property type="match status" value="1"/>
</dbReference>
<dbReference type="GO" id="GO:0006352">
    <property type="term" value="P:DNA-templated transcription initiation"/>
    <property type="evidence" value="ECO:0007669"/>
    <property type="project" value="InterPro"/>
</dbReference>
<dbReference type="AlphaFoldDB" id="A0A1I2ECC6"/>
<feature type="domain" description="RNA polymerase sigma-70 region 2" evidence="5">
    <location>
        <begin position="44"/>
        <end position="111"/>
    </location>
</feature>
<evidence type="ECO:0000313" key="7">
    <source>
        <dbReference type="Proteomes" id="UP000198598"/>
    </source>
</evidence>
<keyword evidence="7" id="KW-1185">Reference proteome</keyword>
<dbReference type="NCBIfam" id="TIGR02937">
    <property type="entry name" value="sigma70-ECF"/>
    <property type="match status" value="1"/>
</dbReference>
<gene>
    <name evidence="6" type="ORF">SAMN05216167_12198</name>
</gene>
<dbReference type="InterPro" id="IPR014284">
    <property type="entry name" value="RNA_pol_sigma-70_dom"/>
</dbReference>
<feature type="region of interest" description="Disordered" evidence="4">
    <location>
        <begin position="1"/>
        <end position="20"/>
    </location>
</feature>
<keyword evidence="2" id="KW-0731">Sigma factor</keyword>
<dbReference type="InterPro" id="IPR039425">
    <property type="entry name" value="RNA_pol_sigma-70-like"/>
</dbReference>
<sequence>MYSSPTHVKHKSLARTLTPSNRPYNEPAIVALLKEGDQQAFEELYHRFAPTLLRKLMHLISDKQQAEDLLQDSFVSIWLNFHQFDPTKGRLFTWMARIVLNKALTHVKSAKLSPESLENLSLEELGKGTPSYYWIGLDHWIRSTLAPHQRQLIQLMYYQGYTYQEASDE</sequence>
<dbReference type="PANTHER" id="PTHR43133">
    <property type="entry name" value="RNA POLYMERASE ECF-TYPE SIGMA FACTO"/>
    <property type="match status" value="1"/>
</dbReference>
<keyword evidence="1" id="KW-0805">Transcription regulation</keyword>
<proteinExistence type="predicted"/>
<dbReference type="Proteomes" id="UP000198598">
    <property type="component" value="Unassembled WGS sequence"/>
</dbReference>
<reference evidence="6 7" key="1">
    <citation type="submission" date="2016-10" db="EMBL/GenBank/DDBJ databases">
        <authorList>
            <person name="de Groot N.N."/>
        </authorList>
    </citation>
    <scope>NUCLEOTIDE SEQUENCE [LARGE SCALE GENOMIC DNA]</scope>
    <source>
        <strain evidence="6 7">DSM 26130</strain>
    </source>
</reference>
<dbReference type="InterPro" id="IPR013325">
    <property type="entry name" value="RNA_pol_sigma_r2"/>
</dbReference>
<dbReference type="InterPro" id="IPR007627">
    <property type="entry name" value="RNA_pol_sigma70_r2"/>
</dbReference>
<accession>A0A1I2ECC6</accession>
<dbReference type="GO" id="GO:0016987">
    <property type="term" value="F:sigma factor activity"/>
    <property type="evidence" value="ECO:0007669"/>
    <property type="project" value="UniProtKB-KW"/>
</dbReference>
<evidence type="ECO:0000256" key="1">
    <source>
        <dbReference type="ARBA" id="ARBA00023015"/>
    </source>
</evidence>
<dbReference type="OrthoDB" id="9784272at2"/>
<organism evidence="6 7">
    <name type="scientific">Spirosoma endophyticum</name>
    <dbReference type="NCBI Taxonomy" id="662367"/>
    <lineage>
        <taxon>Bacteria</taxon>
        <taxon>Pseudomonadati</taxon>
        <taxon>Bacteroidota</taxon>
        <taxon>Cytophagia</taxon>
        <taxon>Cytophagales</taxon>
        <taxon>Cytophagaceae</taxon>
        <taxon>Spirosoma</taxon>
    </lineage>
</organism>
<evidence type="ECO:0000313" key="6">
    <source>
        <dbReference type="EMBL" id="SFE90118.1"/>
    </source>
</evidence>
<keyword evidence="3" id="KW-0804">Transcription</keyword>
<dbReference type="EMBL" id="FOLQ01000021">
    <property type="protein sequence ID" value="SFE90118.1"/>
    <property type="molecule type" value="Genomic_DNA"/>
</dbReference>